<gene>
    <name evidence="1" type="ORF">JVT61DRAFT_6259</name>
</gene>
<dbReference type="OrthoDB" id="72892at2759"/>
<dbReference type="Proteomes" id="UP000683000">
    <property type="component" value="Unassembled WGS sequence"/>
</dbReference>
<proteinExistence type="predicted"/>
<sequence>MADISKLTHATGDQWCSIICQCMSALLWNKGTVHLFIAFEVQATSVTCLVDKEMAILHQGAVVILQLSLVPGIPGHPLPNVLMRAMESLQRLEPVIYLHQVLCRPVESDNKVPLPRPPHRSQGLHDVPPMLDSLRTWGEIMEMLW</sequence>
<accession>A0A8I2YKZ3</accession>
<protein>
    <submittedName>
        <fullName evidence="1">Uncharacterized protein</fullName>
    </submittedName>
</protein>
<evidence type="ECO:0000313" key="1">
    <source>
        <dbReference type="EMBL" id="KAG6373607.1"/>
    </source>
</evidence>
<organism evidence="1 2">
    <name type="scientific">Boletus reticuloceps</name>
    <dbReference type="NCBI Taxonomy" id="495285"/>
    <lineage>
        <taxon>Eukaryota</taxon>
        <taxon>Fungi</taxon>
        <taxon>Dikarya</taxon>
        <taxon>Basidiomycota</taxon>
        <taxon>Agaricomycotina</taxon>
        <taxon>Agaricomycetes</taxon>
        <taxon>Agaricomycetidae</taxon>
        <taxon>Boletales</taxon>
        <taxon>Boletineae</taxon>
        <taxon>Boletaceae</taxon>
        <taxon>Boletoideae</taxon>
        <taxon>Boletus</taxon>
    </lineage>
</organism>
<dbReference type="AlphaFoldDB" id="A0A8I2YKZ3"/>
<evidence type="ECO:0000313" key="2">
    <source>
        <dbReference type="Proteomes" id="UP000683000"/>
    </source>
</evidence>
<keyword evidence="2" id="KW-1185">Reference proteome</keyword>
<comment type="caution">
    <text evidence="1">The sequence shown here is derived from an EMBL/GenBank/DDBJ whole genome shotgun (WGS) entry which is preliminary data.</text>
</comment>
<reference evidence="1" key="1">
    <citation type="submission" date="2021-03" db="EMBL/GenBank/DDBJ databases">
        <title>Evolutionary innovations through gain and loss of genes in the ectomycorrhizal Boletales.</title>
        <authorList>
            <person name="Wu G."/>
            <person name="Miyauchi S."/>
            <person name="Morin E."/>
            <person name="Yang Z.-L."/>
            <person name="Xu J."/>
            <person name="Martin F.M."/>
        </authorList>
    </citation>
    <scope>NUCLEOTIDE SEQUENCE</scope>
    <source>
        <strain evidence="1">BR01</strain>
    </source>
</reference>
<name>A0A8I2YKZ3_9AGAM</name>
<dbReference type="EMBL" id="JAGFBS010000021">
    <property type="protein sequence ID" value="KAG6373607.1"/>
    <property type="molecule type" value="Genomic_DNA"/>
</dbReference>